<dbReference type="SUPFAM" id="SSF47413">
    <property type="entry name" value="lambda repressor-like DNA-binding domains"/>
    <property type="match status" value="1"/>
</dbReference>
<dbReference type="RefSeq" id="WP_102597876.1">
    <property type="nucleotide sequence ID" value="NZ_JBQDJG010000038.1"/>
</dbReference>
<dbReference type="InterPro" id="IPR041413">
    <property type="entry name" value="MLTR_LBD"/>
</dbReference>
<dbReference type="GO" id="GO:0003677">
    <property type="term" value="F:DNA binding"/>
    <property type="evidence" value="ECO:0007669"/>
    <property type="project" value="InterPro"/>
</dbReference>
<dbReference type="EMBL" id="PNQX01000001">
    <property type="protein sequence ID" value="PMQ21250.1"/>
    <property type="molecule type" value="Genomic_DNA"/>
</dbReference>
<protein>
    <submittedName>
        <fullName evidence="2">Transcriptional regulator</fullName>
    </submittedName>
</protein>
<evidence type="ECO:0000313" key="3">
    <source>
        <dbReference type="Proteomes" id="UP000235739"/>
    </source>
</evidence>
<dbReference type="Pfam" id="PF13560">
    <property type="entry name" value="HTH_31"/>
    <property type="match status" value="1"/>
</dbReference>
<name>A0A2N7S529_9MICC</name>
<dbReference type="InterPro" id="IPR010982">
    <property type="entry name" value="Lambda_DNA-bd_dom_sf"/>
</dbReference>
<sequence>MKPSQRRREELAAFLRDRRARADRSSHGLPEIGRSRVRGLRREEVATLAGVSVTWYTWLEQARDINPSRQVLQSLARLFRLTSVESSYLFSLAGHGELEPIGNGGMTPALQRLLDALQFPAFLLSADWTILGWNTAYEELYPRVASLEREDRNLLWLVFTDAQLREMLPDWEVQSRGFVGSFRAETRGWLSPSGESGIVARVSAASAEFAAIWNERDVAGFQTGERVFRHPTKGLTRYEQHNLTPTEATDLTLLMYTPR</sequence>
<accession>A0A2N7S529</accession>
<dbReference type="PANTHER" id="PTHR35010">
    <property type="entry name" value="BLL4672 PROTEIN-RELATED"/>
    <property type="match status" value="1"/>
</dbReference>
<dbReference type="Pfam" id="PF17765">
    <property type="entry name" value="MLTR_LBD"/>
    <property type="match status" value="1"/>
</dbReference>
<comment type="caution">
    <text evidence="2">The sequence shown here is derived from an EMBL/GenBank/DDBJ whole genome shotgun (WGS) entry which is preliminary data.</text>
</comment>
<proteinExistence type="predicted"/>
<evidence type="ECO:0000313" key="2">
    <source>
        <dbReference type="EMBL" id="PMQ21250.1"/>
    </source>
</evidence>
<dbReference type="Gene3D" id="3.30.450.180">
    <property type="match status" value="1"/>
</dbReference>
<dbReference type="Gene3D" id="1.10.260.40">
    <property type="entry name" value="lambda repressor-like DNA-binding domains"/>
    <property type="match status" value="1"/>
</dbReference>
<feature type="domain" description="HTH cro/C1-type" evidence="1">
    <location>
        <begin position="14"/>
        <end position="86"/>
    </location>
</feature>
<gene>
    <name evidence="2" type="ORF">CIK84_06735</name>
</gene>
<dbReference type="CDD" id="cd00093">
    <property type="entry name" value="HTH_XRE"/>
    <property type="match status" value="1"/>
</dbReference>
<reference evidence="2 3" key="1">
    <citation type="journal article" date="2017" name="Elife">
        <title>Extensive horizontal gene transfer in cheese-associated bacteria.</title>
        <authorList>
            <person name="Bonham K.S."/>
            <person name="Wolfe B.E."/>
            <person name="Dutton R.J."/>
        </authorList>
    </citation>
    <scope>NUCLEOTIDE SEQUENCE [LARGE SCALE GENOMIC DNA]</scope>
    <source>
        <strain evidence="2 3">JB182</strain>
    </source>
</reference>
<organism evidence="2 3">
    <name type="scientific">Glutamicibacter arilaitensis</name>
    <dbReference type="NCBI Taxonomy" id="256701"/>
    <lineage>
        <taxon>Bacteria</taxon>
        <taxon>Bacillati</taxon>
        <taxon>Actinomycetota</taxon>
        <taxon>Actinomycetes</taxon>
        <taxon>Micrococcales</taxon>
        <taxon>Micrococcaceae</taxon>
        <taxon>Glutamicibacter</taxon>
    </lineage>
</organism>
<evidence type="ECO:0000259" key="1">
    <source>
        <dbReference type="SMART" id="SM00530"/>
    </source>
</evidence>
<dbReference type="PANTHER" id="PTHR35010:SF2">
    <property type="entry name" value="BLL4672 PROTEIN"/>
    <property type="match status" value="1"/>
</dbReference>
<dbReference type="AlphaFoldDB" id="A0A2N7S529"/>
<dbReference type="SMART" id="SM00530">
    <property type="entry name" value="HTH_XRE"/>
    <property type="match status" value="1"/>
</dbReference>
<dbReference type="Proteomes" id="UP000235739">
    <property type="component" value="Unassembled WGS sequence"/>
</dbReference>
<dbReference type="InterPro" id="IPR001387">
    <property type="entry name" value="Cro/C1-type_HTH"/>
</dbReference>